<dbReference type="RefSeq" id="WP_154379909.1">
    <property type="nucleotide sequence ID" value="NZ_WKJJ01000020.1"/>
</dbReference>
<gene>
    <name evidence="2" type="ORF">GJ700_27140</name>
</gene>
<comment type="caution">
    <text evidence="2">The sequence shown here is derived from an EMBL/GenBank/DDBJ whole genome shotgun (WGS) entry which is preliminary data.</text>
</comment>
<proteinExistence type="predicted"/>
<evidence type="ECO:0000259" key="1">
    <source>
        <dbReference type="Pfam" id="PF14534"/>
    </source>
</evidence>
<reference evidence="2 3" key="1">
    <citation type="submission" date="2019-11" db="EMBL/GenBank/DDBJ databases">
        <title>Novel species isolated from a subtropical stream in China.</title>
        <authorList>
            <person name="Lu H."/>
        </authorList>
    </citation>
    <scope>NUCLEOTIDE SEQUENCE [LARGE SCALE GENOMIC DNA]</scope>
    <source>
        <strain evidence="2 3">FT92W</strain>
    </source>
</reference>
<dbReference type="SUPFAM" id="SSF54427">
    <property type="entry name" value="NTF2-like"/>
    <property type="match status" value="1"/>
</dbReference>
<feature type="domain" description="DUF4440" evidence="1">
    <location>
        <begin position="52"/>
        <end position="161"/>
    </location>
</feature>
<organism evidence="2 3">
    <name type="scientific">Pseudoduganella rivuli</name>
    <dbReference type="NCBI Taxonomy" id="2666085"/>
    <lineage>
        <taxon>Bacteria</taxon>
        <taxon>Pseudomonadati</taxon>
        <taxon>Pseudomonadota</taxon>
        <taxon>Betaproteobacteria</taxon>
        <taxon>Burkholderiales</taxon>
        <taxon>Oxalobacteraceae</taxon>
        <taxon>Telluria group</taxon>
        <taxon>Pseudoduganella</taxon>
    </lineage>
</organism>
<sequence>MNPQRPASHLTRRALLLVAALSATFVALILFMGGFIMYTQAVAAELPSSPLADLVRAHAEAQRNFDQARLQALTTDDYIEVSPVGELDSREKMLTFYAPGQQRPAPTVQVQDTVVRLMGPHNDMALVVAKLVYTMEAEGQARSFAMRASYVAQQKDHQWKLVSAHYTGIRPPKQS</sequence>
<evidence type="ECO:0000313" key="2">
    <source>
        <dbReference type="EMBL" id="MRV75399.1"/>
    </source>
</evidence>
<protein>
    <submittedName>
        <fullName evidence="2">DUF4440 domain-containing protein</fullName>
    </submittedName>
</protein>
<accession>A0A7X2IST9</accession>
<dbReference type="Pfam" id="PF14534">
    <property type="entry name" value="DUF4440"/>
    <property type="match status" value="1"/>
</dbReference>
<dbReference type="InterPro" id="IPR027843">
    <property type="entry name" value="DUF4440"/>
</dbReference>
<dbReference type="Gene3D" id="3.10.450.50">
    <property type="match status" value="1"/>
</dbReference>
<dbReference type="EMBL" id="WKJJ01000020">
    <property type="protein sequence ID" value="MRV75399.1"/>
    <property type="molecule type" value="Genomic_DNA"/>
</dbReference>
<dbReference type="Proteomes" id="UP000446768">
    <property type="component" value="Unassembled WGS sequence"/>
</dbReference>
<dbReference type="InterPro" id="IPR032710">
    <property type="entry name" value="NTF2-like_dom_sf"/>
</dbReference>
<name>A0A7X2IST9_9BURK</name>
<dbReference type="AlphaFoldDB" id="A0A7X2IST9"/>
<evidence type="ECO:0000313" key="3">
    <source>
        <dbReference type="Proteomes" id="UP000446768"/>
    </source>
</evidence>
<keyword evidence="3" id="KW-1185">Reference proteome</keyword>